<dbReference type="InterPro" id="IPR002182">
    <property type="entry name" value="NB-ARC"/>
</dbReference>
<keyword evidence="2" id="KW-0433">Leucine-rich repeat</keyword>
<sequence length="1146" mass="130883">MRRIGLNDLVVEEDGLVILSNTVGVRDVWDFNKFGDQVLGVPPDREIDFGIDLLPDTQSISIPPYIMAPAELREFKEQLKDLLDKGFIRIVLQILKNHELYVKFSKCEFWLELVAFLGHIISGKDIQVDSQKIEAVKNWPRPTTPSEIRSFMGLAGYYRRCVEGFPSIAAPLNRLNQKMVKFQWSEACHKSFQELTDRLTFAPVLTLPDGNKVFVVYCDASRLSGHNWNTIDMAYASVASLIGTIQSVIISNSPAQVNLICGHREKIVTLHEKVSSLGVFLKNFEKNNVSGEMTDLEVEDIDRVWKESTKIQEKGKQASKESLVQDFSSSANDTLNVKNNMVGHDDQRKLLLSLLTVGYSGKHKVIPIIGMGGIGKTTLAKEIYNDVCIRCHFDVRAWATVSQQHNVKEILLSLLRSTKGDTDDTFDVVDKAKIADMLQKSLKGKRYLIFLDDIWSCELWDGVRRCFPTENNAGSRILLTTRNNEVACYTGKQIAEKCHGLPLTIVVAAGLLKSKRAIEDWESVAQDVKSFITNDPNERCSHVLGLSYNNFTSNLKACLLYFGIFREDTEIQVKYLMRLWMAEGFLNSENDLEGEAMKCLQDLIDRCLVFVGKKSLNETNIRSCKVHDLIHDVCLRELQRGTIYIRNDIVFEKSDANLVPSECQSLSSRNMKPFKRWTRDEIRGGHNGLYKALLTPVHCQLTDDDNNNILKRTRSILYYGFYYSTFILKSDLIHFKLLKAMDLRPLEIDRFPLEILSLIWLRYLAFSYPRNFDIPSEICKQGNLQTFIVNGYARSDVTFPEKIWGLMQLRHLEMDTFRLPNRPRGSVDKGRHLDFQNLQTISYLCPSCCTKEVISWIQNVKKLRIRGDKVHDYQTDRGVFGLHGSKCSSRPGLGSGRDKSGLLNNLFHLQKLENLSLLLYFRELSVVSSAKVFREMLKKLKLYGTNLSWSYLDIIAELPNLEVVKLMPKACRGEEWYPIVWGFNRLKLLLIKNSDLQFWKATNDNFPVLEHLMLTHCLFLFEITIEFADIHSLQLIELRDCLPELGESAARIQQEQEELGSNPVDVQNLCLQMGLISLVESCNLFRSGGFANEELPSEFETIAKQIEEKCHASPLTIVVVARIVKSKRTIKDWKNVAKDVKSSVTR</sequence>
<keyword evidence="11" id="KW-1185">Reference proteome</keyword>
<dbReference type="FunFam" id="1.10.10.10:FF:000322">
    <property type="entry name" value="Probable disease resistance protein At1g63360"/>
    <property type="match status" value="1"/>
</dbReference>
<evidence type="ECO:0000256" key="6">
    <source>
        <dbReference type="ARBA" id="ARBA00022840"/>
    </source>
</evidence>
<name>A0A2G2XWM2_CAPAN</name>
<dbReference type="SUPFAM" id="SSF56672">
    <property type="entry name" value="DNA/RNA polymerases"/>
    <property type="match status" value="1"/>
</dbReference>
<dbReference type="Gene3D" id="3.40.50.300">
    <property type="entry name" value="P-loop containing nucleotide triphosphate hydrolases"/>
    <property type="match status" value="1"/>
</dbReference>
<dbReference type="InterPro" id="IPR041577">
    <property type="entry name" value="RT_RNaseH_2"/>
</dbReference>
<organism evidence="10 11">
    <name type="scientific">Capsicum annuum</name>
    <name type="common">Capsicum pepper</name>
    <dbReference type="NCBI Taxonomy" id="4072"/>
    <lineage>
        <taxon>Eukaryota</taxon>
        <taxon>Viridiplantae</taxon>
        <taxon>Streptophyta</taxon>
        <taxon>Embryophyta</taxon>
        <taxon>Tracheophyta</taxon>
        <taxon>Spermatophyta</taxon>
        <taxon>Magnoliopsida</taxon>
        <taxon>eudicotyledons</taxon>
        <taxon>Gunneridae</taxon>
        <taxon>Pentapetalae</taxon>
        <taxon>asterids</taxon>
        <taxon>lamiids</taxon>
        <taxon>Solanales</taxon>
        <taxon>Solanaceae</taxon>
        <taxon>Solanoideae</taxon>
        <taxon>Capsiceae</taxon>
        <taxon>Capsicum</taxon>
    </lineage>
</organism>
<dbReference type="PANTHER" id="PTHR15140">
    <property type="entry name" value="TUBULIN-SPECIFIC CHAPERONE E"/>
    <property type="match status" value="1"/>
</dbReference>
<dbReference type="Gramene" id="PHT61860">
    <property type="protein sequence ID" value="PHT61860"/>
    <property type="gene ID" value="T459_34277"/>
</dbReference>
<protein>
    <recommendedName>
        <fullName evidence="12">NB-ARC domain-containing protein</fullName>
    </recommendedName>
</protein>
<evidence type="ECO:0000256" key="5">
    <source>
        <dbReference type="ARBA" id="ARBA00022821"/>
    </source>
</evidence>
<accession>A0A2G2XWM2</accession>
<dbReference type="InterPro" id="IPR042197">
    <property type="entry name" value="Apaf_helical"/>
</dbReference>
<feature type="domain" description="Disease resistance protein winged helix" evidence="9">
    <location>
        <begin position="564"/>
        <end position="633"/>
    </location>
</feature>
<feature type="domain" description="NB-ARC" evidence="7">
    <location>
        <begin position="361"/>
        <end position="497"/>
    </location>
</feature>
<dbReference type="FunFam" id="3.30.70.270:FF:000020">
    <property type="entry name" value="Transposon Tf2-6 polyprotein-like Protein"/>
    <property type="match status" value="1"/>
</dbReference>
<evidence type="ECO:0000313" key="10">
    <source>
        <dbReference type="EMBL" id="PHT61860.1"/>
    </source>
</evidence>
<evidence type="ECO:0000256" key="4">
    <source>
        <dbReference type="ARBA" id="ARBA00022741"/>
    </source>
</evidence>
<feature type="domain" description="Reverse transcriptase/retrotransposon-derived protein RNase H-like" evidence="8">
    <location>
        <begin position="184"/>
        <end position="222"/>
    </location>
</feature>
<keyword evidence="5" id="KW-0611">Plant defense</keyword>
<comment type="caution">
    <text evidence="10">The sequence shown here is derived from an EMBL/GenBank/DDBJ whole genome shotgun (WGS) entry which is preliminary data.</text>
</comment>
<comment type="similarity">
    <text evidence="1">Belongs to the disease resistance NB-LRR family.</text>
</comment>
<dbReference type="InterPro" id="IPR043502">
    <property type="entry name" value="DNA/RNA_pol_sf"/>
</dbReference>
<dbReference type="InterPro" id="IPR058922">
    <property type="entry name" value="WHD_DRP"/>
</dbReference>
<dbReference type="Gene3D" id="3.30.70.270">
    <property type="match status" value="2"/>
</dbReference>
<dbReference type="Pfam" id="PF00931">
    <property type="entry name" value="NB-ARC"/>
    <property type="match status" value="1"/>
</dbReference>
<evidence type="ECO:0000259" key="7">
    <source>
        <dbReference type="Pfam" id="PF00931"/>
    </source>
</evidence>
<dbReference type="InterPro" id="IPR027417">
    <property type="entry name" value="P-loop_NTPase"/>
</dbReference>
<dbReference type="InterPro" id="IPR043128">
    <property type="entry name" value="Rev_trsase/Diguanyl_cyclase"/>
</dbReference>
<dbReference type="Gene3D" id="1.20.5.4130">
    <property type="match status" value="1"/>
</dbReference>
<evidence type="ECO:0000256" key="2">
    <source>
        <dbReference type="ARBA" id="ARBA00022614"/>
    </source>
</evidence>
<reference evidence="10 11" key="1">
    <citation type="journal article" date="2014" name="Nat. Genet.">
        <title>Genome sequence of the hot pepper provides insights into the evolution of pungency in Capsicum species.</title>
        <authorList>
            <person name="Kim S."/>
            <person name="Park M."/>
            <person name="Yeom S.I."/>
            <person name="Kim Y.M."/>
            <person name="Lee J.M."/>
            <person name="Lee H.A."/>
            <person name="Seo E."/>
            <person name="Choi J."/>
            <person name="Cheong K."/>
            <person name="Kim K.T."/>
            <person name="Jung K."/>
            <person name="Lee G.W."/>
            <person name="Oh S.K."/>
            <person name="Bae C."/>
            <person name="Kim S.B."/>
            <person name="Lee H.Y."/>
            <person name="Kim S.Y."/>
            <person name="Kim M.S."/>
            <person name="Kang B.C."/>
            <person name="Jo Y.D."/>
            <person name="Yang H.B."/>
            <person name="Jeong H.J."/>
            <person name="Kang W.H."/>
            <person name="Kwon J.K."/>
            <person name="Shin C."/>
            <person name="Lim J.Y."/>
            <person name="Park J.H."/>
            <person name="Huh J.H."/>
            <person name="Kim J.S."/>
            <person name="Kim B.D."/>
            <person name="Cohen O."/>
            <person name="Paran I."/>
            <person name="Suh M.C."/>
            <person name="Lee S.B."/>
            <person name="Kim Y.K."/>
            <person name="Shin Y."/>
            <person name="Noh S.J."/>
            <person name="Park J."/>
            <person name="Seo Y.S."/>
            <person name="Kwon S.Y."/>
            <person name="Kim H.A."/>
            <person name="Park J.M."/>
            <person name="Kim H.J."/>
            <person name="Choi S.B."/>
            <person name="Bosland P.W."/>
            <person name="Reeves G."/>
            <person name="Jo S.H."/>
            <person name="Lee B.W."/>
            <person name="Cho H.T."/>
            <person name="Choi H.S."/>
            <person name="Lee M.S."/>
            <person name="Yu Y."/>
            <person name="Do Choi Y."/>
            <person name="Park B.S."/>
            <person name="van Deynze A."/>
            <person name="Ashrafi H."/>
            <person name="Hill T."/>
            <person name="Kim W.T."/>
            <person name="Pai H.S."/>
            <person name="Ahn H.K."/>
            <person name="Yeam I."/>
            <person name="Giovannoni J.J."/>
            <person name="Rose J.K."/>
            <person name="Sorensen I."/>
            <person name="Lee S.J."/>
            <person name="Kim R.W."/>
            <person name="Choi I.Y."/>
            <person name="Choi B.S."/>
            <person name="Lim J.S."/>
            <person name="Lee Y.H."/>
            <person name="Choi D."/>
        </authorList>
    </citation>
    <scope>NUCLEOTIDE SEQUENCE [LARGE SCALE GENOMIC DNA]</scope>
    <source>
        <strain evidence="11">cv. CM334</strain>
    </source>
</reference>
<dbReference type="SUPFAM" id="SSF52058">
    <property type="entry name" value="L domain-like"/>
    <property type="match status" value="1"/>
</dbReference>
<proteinExistence type="inferred from homology"/>
<evidence type="ECO:0000259" key="9">
    <source>
        <dbReference type="Pfam" id="PF23559"/>
    </source>
</evidence>
<dbReference type="Pfam" id="PF17919">
    <property type="entry name" value="RT_RNaseH_2"/>
    <property type="match status" value="1"/>
</dbReference>
<dbReference type="FunFam" id="3.40.50.300:FF:001091">
    <property type="entry name" value="Probable disease resistance protein At1g61300"/>
    <property type="match status" value="1"/>
</dbReference>
<keyword evidence="6" id="KW-0067">ATP-binding</keyword>
<keyword evidence="3" id="KW-0677">Repeat</keyword>
<evidence type="ECO:0000256" key="3">
    <source>
        <dbReference type="ARBA" id="ARBA00022737"/>
    </source>
</evidence>
<dbReference type="Gene3D" id="1.10.8.430">
    <property type="entry name" value="Helical domain of apoptotic protease-activating factors"/>
    <property type="match status" value="1"/>
</dbReference>
<dbReference type="Pfam" id="PF23559">
    <property type="entry name" value="WHD_DRP"/>
    <property type="match status" value="1"/>
</dbReference>
<dbReference type="Proteomes" id="UP000222542">
    <property type="component" value="Unassembled WGS sequence"/>
</dbReference>
<dbReference type="InterPro" id="IPR036388">
    <property type="entry name" value="WH-like_DNA-bd_sf"/>
</dbReference>
<dbReference type="EMBL" id="AYRZ02000111">
    <property type="protein sequence ID" value="PHT61860.1"/>
    <property type="molecule type" value="Genomic_DNA"/>
</dbReference>
<keyword evidence="4" id="KW-0547">Nucleotide-binding</keyword>
<reference evidence="10 11" key="2">
    <citation type="journal article" date="2017" name="Genome Biol.">
        <title>New reference genome sequences of hot pepper reveal the massive evolution of plant disease-resistance genes by retroduplication.</title>
        <authorList>
            <person name="Kim S."/>
            <person name="Park J."/>
            <person name="Yeom S.I."/>
            <person name="Kim Y.M."/>
            <person name="Seo E."/>
            <person name="Kim K.T."/>
            <person name="Kim M.S."/>
            <person name="Lee J.M."/>
            <person name="Cheong K."/>
            <person name="Shin H.S."/>
            <person name="Kim S.B."/>
            <person name="Han K."/>
            <person name="Lee J."/>
            <person name="Park M."/>
            <person name="Lee H.A."/>
            <person name="Lee H.Y."/>
            <person name="Lee Y."/>
            <person name="Oh S."/>
            <person name="Lee J.H."/>
            <person name="Choi E."/>
            <person name="Choi E."/>
            <person name="Lee S.E."/>
            <person name="Jeon J."/>
            <person name="Kim H."/>
            <person name="Choi G."/>
            <person name="Song H."/>
            <person name="Lee J."/>
            <person name="Lee S.C."/>
            <person name="Kwon J.K."/>
            <person name="Lee H.Y."/>
            <person name="Koo N."/>
            <person name="Hong Y."/>
            <person name="Kim R.W."/>
            <person name="Kang W.H."/>
            <person name="Huh J.H."/>
            <person name="Kang B.C."/>
            <person name="Yang T.J."/>
            <person name="Lee Y.H."/>
            <person name="Bennetzen J.L."/>
            <person name="Choi D."/>
        </authorList>
    </citation>
    <scope>NUCLEOTIDE SEQUENCE [LARGE SCALE GENOMIC DNA]</scope>
    <source>
        <strain evidence="11">cv. CM334</strain>
    </source>
</reference>
<evidence type="ECO:0008006" key="12">
    <source>
        <dbReference type="Google" id="ProtNLM"/>
    </source>
</evidence>
<evidence type="ECO:0000256" key="1">
    <source>
        <dbReference type="ARBA" id="ARBA00008894"/>
    </source>
</evidence>
<evidence type="ECO:0000259" key="8">
    <source>
        <dbReference type="Pfam" id="PF17919"/>
    </source>
</evidence>
<evidence type="ECO:0000313" key="11">
    <source>
        <dbReference type="Proteomes" id="UP000222542"/>
    </source>
</evidence>
<dbReference type="Gene3D" id="1.10.10.10">
    <property type="entry name" value="Winged helix-like DNA-binding domain superfamily/Winged helix DNA-binding domain"/>
    <property type="match status" value="1"/>
</dbReference>
<dbReference type="Gene3D" id="3.80.10.10">
    <property type="entry name" value="Ribonuclease Inhibitor"/>
    <property type="match status" value="1"/>
</dbReference>
<dbReference type="GO" id="GO:0051607">
    <property type="term" value="P:defense response to virus"/>
    <property type="evidence" value="ECO:0007669"/>
    <property type="project" value="UniProtKB-ARBA"/>
</dbReference>
<dbReference type="InterPro" id="IPR032675">
    <property type="entry name" value="LRR_dom_sf"/>
</dbReference>
<dbReference type="SUPFAM" id="SSF52540">
    <property type="entry name" value="P-loop containing nucleoside triphosphate hydrolases"/>
    <property type="match status" value="2"/>
</dbReference>
<dbReference type="PANTHER" id="PTHR15140:SF33">
    <property type="entry name" value="LATE BLIGHT RESISTANCE PROTEIN HOMOLOG R1A-3 ISOFORM X1"/>
    <property type="match status" value="1"/>
</dbReference>
<dbReference type="AlphaFoldDB" id="A0A2G2XWM2"/>
<dbReference type="GO" id="GO:0005524">
    <property type="term" value="F:ATP binding"/>
    <property type="evidence" value="ECO:0007669"/>
    <property type="project" value="UniProtKB-KW"/>
</dbReference>
<dbReference type="GO" id="GO:0043531">
    <property type="term" value="F:ADP binding"/>
    <property type="evidence" value="ECO:0007669"/>
    <property type="project" value="InterPro"/>
</dbReference>
<gene>
    <name evidence="10" type="ORF">T459_34277</name>
</gene>
<dbReference type="PRINTS" id="PR00364">
    <property type="entry name" value="DISEASERSIST"/>
</dbReference>